<evidence type="ECO:0000313" key="2">
    <source>
        <dbReference type="EMBL" id="OUM50783.1"/>
    </source>
</evidence>
<dbReference type="Proteomes" id="UP000195321">
    <property type="component" value="Unassembled WGS sequence"/>
</dbReference>
<dbReference type="RefSeq" id="WP_088093663.1">
    <property type="nucleotide sequence ID" value="NZ_JBALMA010000116.1"/>
</dbReference>
<proteinExistence type="predicted"/>
<protein>
    <submittedName>
        <fullName evidence="2">Cytoplasmic protein</fullName>
    </submittedName>
</protein>
<dbReference type="Gene3D" id="3.30.460.10">
    <property type="entry name" value="Beta Polymerase, domain 2"/>
    <property type="match status" value="1"/>
</dbReference>
<dbReference type="InterPro" id="IPR025117">
    <property type="entry name" value="DUF4037"/>
</dbReference>
<feature type="domain" description="DUF4037" evidence="1">
    <location>
        <begin position="116"/>
        <end position="210"/>
    </location>
</feature>
<accession>A0A1Y3MUL5</accession>
<dbReference type="EMBL" id="MWPX01000001">
    <property type="protein sequence ID" value="OUM50783.1"/>
    <property type="molecule type" value="Genomic_DNA"/>
</dbReference>
<reference evidence="2 3" key="1">
    <citation type="submission" date="2017-02" db="EMBL/GenBank/DDBJ databases">
        <title>Bacillus pseudomycoides isolate FSL K6-0042.</title>
        <authorList>
            <person name="Kovac J."/>
        </authorList>
    </citation>
    <scope>NUCLEOTIDE SEQUENCE [LARGE SCALE GENOMIC DNA]</scope>
    <source>
        <strain evidence="2 3">FSL K6-0042</strain>
    </source>
</reference>
<dbReference type="Pfam" id="PF13228">
    <property type="entry name" value="DUF4037"/>
    <property type="match status" value="1"/>
</dbReference>
<sequence length="274" mass="31957">MNLMQKAIDMAEIYKQNPKVEAILLAGSVSRNWQDENSDIELHILWSAPPEDEDRGGPIKNIGGTILSYHPYEEEEWSESYLTGDGVKLEISNFLTVTVKKFISDVVDKYETDYEKQCIVASVQDGVSLHGEEIIRKLKDRIAEYPLELSKQMIEENLLLSNRWNNREALLRRKDWLMLYDVICEVQKNVFGVLFGLNKMYVNHPAFKWMAFNIERMIIKPENLYEKMTNILMGNPENSVKELELLIKETLILAEKQIPELDLREQKKQISYVK</sequence>
<dbReference type="InterPro" id="IPR043519">
    <property type="entry name" value="NT_sf"/>
</dbReference>
<comment type="caution">
    <text evidence="2">The sequence shown here is derived from an EMBL/GenBank/DDBJ whole genome shotgun (WGS) entry which is preliminary data.</text>
</comment>
<evidence type="ECO:0000259" key="1">
    <source>
        <dbReference type="Pfam" id="PF13228"/>
    </source>
</evidence>
<gene>
    <name evidence="2" type="ORF">BW425_02395</name>
</gene>
<dbReference type="SUPFAM" id="SSF81301">
    <property type="entry name" value="Nucleotidyltransferase"/>
    <property type="match status" value="1"/>
</dbReference>
<evidence type="ECO:0000313" key="3">
    <source>
        <dbReference type="Proteomes" id="UP000195321"/>
    </source>
</evidence>
<organism evidence="2 3">
    <name type="scientific">Bacillus pseudomycoides</name>
    <dbReference type="NCBI Taxonomy" id="64104"/>
    <lineage>
        <taxon>Bacteria</taxon>
        <taxon>Bacillati</taxon>
        <taxon>Bacillota</taxon>
        <taxon>Bacilli</taxon>
        <taxon>Bacillales</taxon>
        <taxon>Bacillaceae</taxon>
        <taxon>Bacillus</taxon>
        <taxon>Bacillus cereus group</taxon>
    </lineage>
</organism>
<name>A0A1Y3MUL5_9BACI</name>
<dbReference type="AlphaFoldDB" id="A0A1Y3MUL5"/>